<dbReference type="PANTHER" id="PTHR42722:SF1">
    <property type="entry name" value="VALINE DEHYDROGENASE"/>
    <property type="match status" value="1"/>
</dbReference>
<dbReference type="PROSITE" id="PS00074">
    <property type="entry name" value="GLFV_DEHYDROGENASE"/>
    <property type="match status" value="1"/>
</dbReference>
<evidence type="ECO:0000256" key="4">
    <source>
        <dbReference type="RuleBase" id="RU004417"/>
    </source>
</evidence>
<dbReference type="InterPro" id="IPR006096">
    <property type="entry name" value="Glu/Leu/Phe/Val/Trp_DH_C"/>
</dbReference>
<gene>
    <name evidence="6" type="ORF">JY500_21160</name>
</gene>
<dbReference type="PIRSF" id="PIRSF000188">
    <property type="entry name" value="Phe_leu_dh"/>
    <property type="match status" value="1"/>
</dbReference>
<dbReference type="InterPro" id="IPR033524">
    <property type="entry name" value="Glu/Leu/Phe/Val_DH_AS"/>
</dbReference>
<organism evidence="6 7">
    <name type="scientific">Niveibacterium microcysteis</name>
    <dbReference type="NCBI Taxonomy" id="2811415"/>
    <lineage>
        <taxon>Bacteria</taxon>
        <taxon>Pseudomonadati</taxon>
        <taxon>Pseudomonadota</taxon>
        <taxon>Betaproteobacteria</taxon>
        <taxon>Rhodocyclales</taxon>
        <taxon>Rhodocyclaceae</taxon>
        <taxon>Niveibacterium</taxon>
    </lineage>
</organism>
<keyword evidence="3" id="KW-0520">NAD</keyword>
<dbReference type="EMBL" id="CP071060">
    <property type="protein sequence ID" value="QSI76923.1"/>
    <property type="molecule type" value="Genomic_DNA"/>
</dbReference>
<dbReference type="Pfam" id="PF00208">
    <property type="entry name" value="ELFV_dehydrog"/>
    <property type="match status" value="2"/>
</dbReference>
<dbReference type="Pfam" id="PF02812">
    <property type="entry name" value="ELFV_dehydrog_N"/>
    <property type="match status" value="1"/>
</dbReference>
<evidence type="ECO:0000259" key="5">
    <source>
        <dbReference type="SMART" id="SM00839"/>
    </source>
</evidence>
<dbReference type="InterPro" id="IPR006097">
    <property type="entry name" value="Glu/Leu/Phe/Val/Trp_DH_dimer"/>
</dbReference>
<evidence type="ECO:0000313" key="6">
    <source>
        <dbReference type="EMBL" id="QSI76923.1"/>
    </source>
</evidence>
<dbReference type="SMART" id="SM00839">
    <property type="entry name" value="ELFV_dehydrog"/>
    <property type="match status" value="1"/>
</dbReference>
<evidence type="ECO:0000256" key="1">
    <source>
        <dbReference type="ARBA" id="ARBA00006382"/>
    </source>
</evidence>
<evidence type="ECO:0000256" key="3">
    <source>
        <dbReference type="ARBA" id="ARBA00023027"/>
    </source>
</evidence>
<dbReference type="SUPFAM" id="SSF53223">
    <property type="entry name" value="Aminoacid dehydrogenase-like, N-terminal domain"/>
    <property type="match status" value="1"/>
</dbReference>
<dbReference type="InterPro" id="IPR016211">
    <property type="entry name" value="Glu/Phe/Leu/Val/Trp_DH_bac/arc"/>
</dbReference>
<dbReference type="CDD" id="cd01075">
    <property type="entry name" value="NAD_bind_Leu_Phe_Val_DH"/>
    <property type="match status" value="1"/>
</dbReference>
<sequence>MVFDHTDFDQHEQVVFCANPMAGLAAIIAVHDTHRGPALGGCRHWHYTDDAAALTDALRLSRGMSYKAALADLPLGGGKSVILANPAAERARMFEAFGEAVERLGGRYITAEDVGTTTTDMSAIRRATRHVSGVAASEGGRGDPSPATALGVLRGMLAALEARFDSDTLQGRRVAVQGLGSVGFALCHLLHERGARLIVADIAAERVERAVREFGAVAVSVDVIHAVEADVFAPCALGAVLDAVRVPQLACAVVAGAANNQLAHDGIDEALRARGVLYAPDYLINAGGLIKVAGEYLGFPVEEADRRVLAIRERTTEVLLTALREGVPTAQVADRLARARIGRA</sequence>
<dbReference type="SUPFAM" id="SSF51735">
    <property type="entry name" value="NAD(P)-binding Rossmann-fold domains"/>
    <property type="match status" value="1"/>
</dbReference>
<dbReference type="RefSeq" id="WP_206254507.1">
    <property type="nucleotide sequence ID" value="NZ_CP071060.1"/>
</dbReference>
<feature type="domain" description="Glutamate/phenylalanine/leucine/valine/L-tryptophan dehydrogenase C-terminal" evidence="5">
    <location>
        <begin position="142"/>
        <end position="344"/>
    </location>
</feature>
<dbReference type="Gene3D" id="3.40.50.720">
    <property type="entry name" value="NAD(P)-binding Rossmann-like Domain"/>
    <property type="match status" value="1"/>
</dbReference>
<protein>
    <submittedName>
        <fullName evidence="6">Glu/Leu/Phe/Val dehydrogenase</fullName>
    </submittedName>
</protein>
<dbReference type="Proteomes" id="UP000663570">
    <property type="component" value="Chromosome"/>
</dbReference>
<dbReference type="InterPro" id="IPR006095">
    <property type="entry name" value="Glu/Leu/Phe/Val/Trp_DH"/>
</dbReference>
<dbReference type="PANTHER" id="PTHR42722">
    <property type="entry name" value="LEUCINE DEHYDROGENASE"/>
    <property type="match status" value="1"/>
</dbReference>
<evidence type="ECO:0000313" key="7">
    <source>
        <dbReference type="Proteomes" id="UP000663570"/>
    </source>
</evidence>
<dbReference type="Gene3D" id="3.40.50.10860">
    <property type="entry name" value="Leucine Dehydrogenase, chain A, domain 1"/>
    <property type="match status" value="1"/>
</dbReference>
<dbReference type="InterPro" id="IPR036291">
    <property type="entry name" value="NAD(P)-bd_dom_sf"/>
</dbReference>
<accession>A0ABX7M6Z6</accession>
<keyword evidence="7" id="KW-1185">Reference proteome</keyword>
<comment type="similarity">
    <text evidence="1 4">Belongs to the Glu/Leu/Phe/Val dehydrogenases family.</text>
</comment>
<proteinExistence type="inferred from homology"/>
<name>A0ABX7M6Z6_9RHOO</name>
<dbReference type="PRINTS" id="PR00082">
    <property type="entry name" value="GLFDHDRGNASE"/>
</dbReference>
<keyword evidence="2 4" id="KW-0560">Oxidoreductase</keyword>
<dbReference type="InterPro" id="IPR046346">
    <property type="entry name" value="Aminoacid_DH-like_N_sf"/>
</dbReference>
<evidence type="ECO:0000256" key="2">
    <source>
        <dbReference type="ARBA" id="ARBA00023002"/>
    </source>
</evidence>
<reference evidence="6 7" key="1">
    <citation type="submission" date="2021-02" db="EMBL/GenBank/DDBJ databases">
        <title>Niveibacterium changnyeongensis HC41.</title>
        <authorList>
            <person name="Kang M."/>
        </authorList>
    </citation>
    <scope>NUCLEOTIDE SEQUENCE [LARGE SCALE GENOMIC DNA]</scope>
    <source>
        <strain evidence="6 7">HC41</strain>
    </source>
</reference>